<dbReference type="InterPro" id="IPR045871">
    <property type="entry name" value="AHP1-5/YPD1"/>
</dbReference>
<dbReference type="CDD" id="cd00088">
    <property type="entry name" value="HPT"/>
    <property type="match status" value="1"/>
</dbReference>
<sequence length="157" mass="17289">PTPEPEVEPEVVDAAAEALEKGDAIDMETFTQILDLDEEDSHEFSRGMVMAYFSQAATTFDEMDSALASKNLPQLSSLGHFLKGSSAALGVAKVQASCEQIQHLGQKRDEQAGKDLSAEDALRLIGTTLVRVKKEYVVAEAWLKKWYDDHEDEESVT</sequence>
<dbReference type="GO" id="GO:0005737">
    <property type="term" value="C:cytoplasm"/>
    <property type="evidence" value="ECO:0007669"/>
    <property type="project" value="TreeGrafter"/>
</dbReference>
<name>A0A4Y9ZGZ0_9AGAM</name>
<keyword evidence="1" id="KW-0597">Phosphoprotein</keyword>
<comment type="caution">
    <text evidence="3">The sequence shown here is derived from an EMBL/GenBank/DDBJ whole genome shotgun (WGS) entry which is preliminary data.</text>
</comment>
<dbReference type="InterPro" id="IPR008207">
    <property type="entry name" value="Sig_transdc_His_kin_Hpt_dom"/>
</dbReference>
<dbReference type="GO" id="GO:0000160">
    <property type="term" value="P:phosphorelay signal transduction system"/>
    <property type="evidence" value="ECO:0007669"/>
    <property type="project" value="InterPro"/>
</dbReference>
<dbReference type="PANTHER" id="PTHR28242:SF52">
    <property type="entry name" value="PHOSPHORELAY INTERMEDIATE PROTEIN YPD1"/>
    <property type="match status" value="1"/>
</dbReference>
<dbReference type="Gene3D" id="1.20.120.160">
    <property type="entry name" value="HPT domain"/>
    <property type="match status" value="1"/>
</dbReference>
<gene>
    <name evidence="3" type="ORF">EWM64_g10327</name>
</gene>
<organism evidence="3 4">
    <name type="scientific">Hericium alpestre</name>
    <dbReference type="NCBI Taxonomy" id="135208"/>
    <lineage>
        <taxon>Eukaryota</taxon>
        <taxon>Fungi</taxon>
        <taxon>Dikarya</taxon>
        <taxon>Basidiomycota</taxon>
        <taxon>Agaricomycotina</taxon>
        <taxon>Agaricomycetes</taxon>
        <taxon>Russulales</taxon>
        <taxon>Hericiaceae</taxon>
        <taxon>Hericium</taxon>
    </lineage>
</organism>
<reference evidence="3 4" key="1">
    <citation type="submission" date="2019-02" db="EMBL/GenBank/DDBJ databases">
        <title>Genome sequencing of the rare red list fungi Hericium alpestre (H. flagellum).</title>
        <authorList>
            <person name="Buettner E."/>
            <person name="Kellner H."/>
        </authorList>
    </citation>
    <scope>NUCLEOTIDE SEQUENCE [LARGE SCALE GENOMIC DNA]</scope>
    <source>
        <strain evidence="3 4">DSM 108284</strain>
    </source>
</reference>
<feature type="non-terminal residue" evidence="3">
    <location>
        <position position="1"/>
    </location>
</feature>
<dbReference type="SUPFAM" id="SSF47226">
    <property type="entry name" value="Histidine-containing phosphotransfer domain, HPT domain"/>
    <property type="match status" value="1"/>
</dbReference>
<evidence type="ECO:0000313" key="4">
    <source>
        <dbReference type="Proteomes" id="UP000298061"/>
    </source>
</evidence>
<dbReference type="GO" id="GO:0009927">
    <property type="term" value="F:histidine phosphotransfer kinase activity"/>
    <property type="evidence" value="ECO:0007669"/>
    <property type="project" value="InterPro"/>
</dbReference>
<protein>
    <recommendedName>
        <fullName evidence="2">HPt domain-containing protein</fullName>
    </recommendedName>
</protein>
<evidence type="ECO:0000313" key="3">
    <source>
        <dbReference type="EMBL" id="TFY73684.1"/>
    </source>
</evidence>
<accession>A0A4Y9ZGZ0</accession>
<dbReference type="Pfam" id="PF01627">
    <property type="entry name" value="Hpt"/>
    <property type="match status" value="1"/>
</dbReference>
<dbReference type="OrthoDB" id="1673781at2759"/>
<keyword evidence="4" id="KW-1185">Reference proteome</keyword>
<dbReference type="GO" id="GO:0043424">
    <property type="term" value="F:protein histidine kinase binding"/>
    <property type="evidence" value="ECO:0007669"/>
    <property type="project" value="InterPro"/>
</dbReference>
<evidence type="ECO:0000256" key="1">
    <source>
        <dbReference type="PROSITE-ProRule" id="PRU00110"/>
    </source>
</evidence>
<dbReference type="EMBL" id="SFCI01002633">
    <property type="protein sequence ID" value="TFY73684.1"/>
    <property type="molecule type" value="Genomic_DNA"/>
</dbReference>
<proteinExistence type="predicted"/>
<dbReference type="InterPro" id="IPR036641">
    <property type="entry name" value="HPT_dom_sf"/>
</dbReference>
<dbReference type="SMART" id="SM00073">
    <property type="entry name" value="HPT"/>
    <property type="match status" value="1"/>
</dbReference>
<dbReference type="PANTHER" id="PTHR28242">
    <property type="entry name" value="PHOSPHORELAY INTERMEDIATE PROTEIN YPD1"/>
    <property type="match status" value="1"/>
</dbReference>
<feature type="domain" description="HPt" evidence="2">
    <location>
        <begin position="41"/>
        <end position="142"/>
    </location>
</feature>
<dbReference type="GO" id="GO:0005634">
    <property type="term" value="C:nucleus"/>
    <property type="evidence" value="ECO:0007669"/>
    <property type="project" value="TreeGrafter"/>
</dbReference>
<dbReference type="Proteomes" id="UP000298061">
    <property type="component" value="Unassembled WGS sequence"/>
</dbReference>
<dbReference type="AlphaFoldDB" id="A0A4Y9ZGZ0"/>
<dbReference type="STRING" id="135208.A0A4Y9ZGZ0"/>
<dbReference type="PROSITE" id="PS50894">
    <property type="entry name" value="HPT"/>
    <property type="match status" value="1"/>
</dbReference>
<evidence type="ECO:0000259" key="2">
    <source>
        <dbReference type="PROSITE" id="PS50894"/>
    </source>
</evidence>
<feature type="modified residue" description="Phosphohistidine" evidence="1">
    <location>
        <position position="80"/>
    </location>
</feature>